<sequence>MNPEVSIIIPAHNTANYIARAIESALGQTLTNLEVIVVDDASSDSTLEVINSFVDSRLKVLVNQKNLGVSGARNRALKEAQGKWIAVLDSDDWYAPDRLEKLLQVATAENTDIVIDDLHFIQSGDTSPWSTLLRQSGEQIHTPCQINAPYFVATGIYGQPGLHLGLSKPIIKREFLLKHEIQYDENMQVVEDFHLLLQCLVKEAYLIFVPQAYYFYLSRPGSLVTQSKVRHINQFIVSLNYFLQQDIVQSNSKLVHSLSKSLAVLEKNRAYYSVVEPLKQKRVLTALFEFIRNPYFLVHFISQLKLILKRRFRYYVLGDKLVYEISYRNNS</sequence>
<evidence type="ECO:0000313" key="3">
    <source>
        <dbReference type="Proteomes" id="UP000218287"/>
    </source>
</evidence>
<dbReference type="AlphaFoldDB" id="A0A1Z4GIW3"/>
<dbReference type="InterPro" id="IPR050834">
    <property type="entry name" value="Glycosyltransf_2"/>
</dbReference>
<dbReference type="InterPro" id="IPR029044">
    <property type="entry name" value="Nucleotide-diphossugar_trans"/>
</dbReference>
<protein>
    <submittedName>
        <fullName evidence="2">Glycosyl transferase family protein</fullName>
    </submittedName>
</protein>
<dbReference type="EMBL" id="AP018174">
    <property type="protein sequence ID" value="BAY17454.1"/>
    <property type="molecule type" value="Genomic_DNA"/>
</dbReference>
<dbReference type="Gene3D" id="3.90.550.10">
    <property type="entry name" value="Spore Coat Polysaccharide Biosynthesis Protein SpsA, Chain A"/>
    <property type="match status" value="1"/>
</dbReference>
<accession>A0A1Z4GIW3</accession>
<dbReference type="OrthoDB" id="9812327at2"/>
<organism evidence="2 3">
    <name type="scientific">Anabaenopsis circularis NIES-21</name>
    <dbReference type="NCBI Taxonomy" id="1085406"/>
    <lineage>
        <taxon>Bacteria</taxon>
        <taxon>Bacillati</taxon>
        <taxon>Cyanobacteriota</taxon>
        <taxon>Cyanophyceae</taxon>
        <taxon>Nostocales</taxon>
        <taxon>Nodulariaceae</taxon>
        <taxon>Anabaenopsis</taxon>
    </lineage>
</organism>
<reference evidence="2 3" key="1">
    <citation type="submission" date="2017-06" db="EMBL/GenBank/DDBJ databases">
        <title>Genome sequencing of cyanobaciteial culture collection at National Institute for Environmental Studies (NIES).</title>
        <authorList>
            <person name="Hirose Y."/>
            <person name="Shimura Y."/>
            <person name="Fujisawa T."/>
            <person name="Nakamura Y."/>
            <person name="Kawachi M."/>
        </authorList>
    </citation>
    <scope>NUCLEOTIDE SEQUENCE [LARGE SCALE GENOMIC DNA]</scope>
    <source>
        <strain evidence="2 3">NIES-21</strain>
    </source>
</reference>
<keyword evidence="3" id="KW-1185">Reference proteome</keyword>
<proteinExistence type="predicted"/>
<dbReference type="PANTHER" id="PTHR43685">
    <property type="entry name" value="GLYCOSYLTRANSFERASE"/>
    <property type="match status" value="1"/>
</dbReference>
<keyword evidence="2" id="KW-0808">Transferase</keyword>
<dbReference type="Proteomes" id="UP000218287">
    <property type="component" value="Chromosome"/>
</dbReference>
<dbReference type="Pfam" id="PF00535">
    <property type="entry name" value="Glycos_transf_2"/>
    <property type="match status" value="1"/>
</dbReference>
<name>A0A1Z4GIW3_9CYAN</name>
<dbReference type="CDD" id="cd00761">
    <property type="entry name" value="Glyco_tranf_GTA_type"/>
    <property type="match status" value="1"/>
</dbReference>
<dbReference type="SUPFAM" id="SSF53448">
    <property type="entry name" value="Nucleotide-diphospho-sugar transferases"/>
    <property type="match status" value="1"/>
</dbReference>
<evidence type="ECO:0000313" key="2">
    <source>
        <dbReference type="EMBL" id="BAY17454.1"/>
    </source>
</evidence>
<dbReference type="PANTHER" id="PTHR43685:SF11">
    <property type="entry name" value="GLYCOSYLTRANSFERASE TAGX-RELATED"/>
    <property type="match status" value="1"/>
</dbReference>
<feature type="domain" description="Glycosyltransferase 2-like" evidence="1">
    <location>
        <begin position="6"/>
        <end position="133"/>
    </location>
</feature>
<dbReference type="GO" id="GO:0016740">
    <property type="term" value="F:transferase activity"/>
    <property type="evidence" value="ECO:0007669"/>
    <property type="project" value="UniProtKB-KW"/>
</dbReference>
<dbReference type="InterPro" id="IPR001173">
    <property type="entry name" value="Glyco_trans_2-like"/>
</dbReference>
<gene>
    <name evidence="2" type="ORF">NIES21_32920</name>
</gene>
<evidence type="ECO:0000259" key="1">
    <source>
        <dbReference type="Pfam" id="PF00535"/>
    </source>
</evidence>